<sequence>LCVHDMCVCACIYIYIRMHMFVCIYIFQNYVTFSRRIRNSWTVGYNLLKLGGIRVQSTI</sequence>
<keyword evidence="3" id="KW-1185">Reference proteome</keyword>
<feature type="transmembrane region" description="Helical" evidence="1">
    <location>
        <begin position="12"/>
        <end position="31"/>
    </location>
</feature>
<reference evidence="2 3" key="1">
    <citation type="submission" date="2016-06" db="EMBL/GenBank/DDBJ databases">
        <title>Genome of Rhinopithecus bieti.</title>
        <authorList>
            <person name="Wu"/>
            <person name="C.-I. and Zhang"/>
            <person name="Y."/>
        </authorList>
    </citation>
    <scope>NUCLEOTIDE SEQUENCE</scope>
</reference>
<evidence type="ECO:0000256" key="1">
    <source>
        <dbReference type="SAM" id="Phobius"/>
    </source>
</evidence>
<keyword evidence="1" id="KW-1133">Transmembrane helix</keyword>
<dbReference type="AlphaFoldDB" id="A0A2K6N4C6"/>
<reference evidence="2" key="2">
    <citation type="submission" date="2025-08" db="UniProtKB">
        <authorList>
            <consortium name="Ensembl"/>
        </authorList>
    </citation>
    <scope>IDENTIFICATION</scope>
</reference>
<evidence type="ECO:0000313" key="3">
    <source>
        <dbReference type="Proteomes" id="UP000233180"/>
    </source>
</evidence>
<dbReference type="GeneTree" id="ENSGT00910000147715"/>
<dbReference type="OMA" id="HMFVCIY"/>
<dbReference type="STRING" id="61621.ENSRBIP00000042911"/>
<accession>A0A2K6N4C6</accession>
<keyword evidence="1" id="KW-0472">Membrane</keyword>
<protein>
    <submittedName>
        <fullName evidence="2">Uncharacterized protein</fullName>
    </submittedName>
</protein>
<name>A0A2K6N4C6_RHIBE</name>
<evidence type="ECO:0000313" key="2">
    <source>
        <dbReference type="Ensembl" id="ENSRBIP00000042911.1"/>
    </source>
</evidence>
<keyword evidence="1" id="KW-0812">Transmembrane</keyword>
<organism evidence="2 3">
    <name type="scientific">Rhinopithecus bieti</name>
    <name type="common">Black snub-nosed monkey</name>
    <name type="synonym">Pygathrix bieti</name>
    <dbReference type="NCBI Taxonomy" id="61621"/>
    <lineage>
        <taxon>Eukaryota</taxon>
        <taxon>Metazoa</taxon>
        <taxon>Chordata</taxon>
        <taxon>Craniata</taxon>
        <taxon>Vertebrata</taxon>
        <taxon>Euteleostomi</taxon>
        <taxon>Mammalia</taxon>
        <taxon>Eutheria</taxon>
        <taxon>Euarchontoglires</taxon>
        <taxon>Primates</taxon>
        <taxon>Haplorrhini</taxon>
        <taxon>Catarrhini</taxon>
        <taxon>Cercopithecidae</taxon>
        <taxon>Colobinae</taxon>
        <taxon>Rhinopithecus</taxon>
    </lineage>
</organism>
<dbReference type="Ensembl" id="ENSRBIT00000066954.1">
    <property type="protein sequence ID" value="ENSRBIP00000042911.1"/>
    <property type="gene ID" value="ENSRBIG00000044674.1"/>
</dbReference>
<proteinExistence type="predicted"/>
<dbReference type="Proteomes" id="UP000233180">
    <property type="component" value="Unassembled WGS sequence"/>
</dbReference>
<reference evidence="2" key="3">
    <citation type="submission" date="2025-09" db="UniProtKB">
        <authorList>
            <consortium name="Ensembl"/>
        </authorList>
    </citation>
    <scope>IDENTIFICATION</scope>
</reference>